<dbReference type="OrthoDB" id="9785687at2"/>
<evidence type="ECO:0000259" key="2">
    <source>
        <dbReference type="PROSITE" id="PS51898"/>
    </source>
</evidence>
<dbReference type="EMBL" id="OFSM01000032">
    <property type="protein sequence ID" value="SOY31820.1"/>
    <property type="molecule type" value="Genomic_DNA"/>
</dbReference>
<accession>A0A2K4ZN03</accession>
<dbReference type="GO" id="GO:0006310">
    <property type="term" value="P:DNA recombination"/>
    <property type="evidence" value="ECO:0007669"/>
    <property type="project" value="UniProtKB-KW"/>
</dbReference>
<feature type="domain" description="Tyr recombinase" evidence="2">
    <location>
        <begin position="1"/>
        <end position="227"/>
    </location>
</feature>
<dbReference type="SUPFAM" id="SSF56349">
    <property type="entry name" value="DNA breaking-rejoining enzymes"/>
    <property type="match status" value="1"/>
</dbReference>
<dbReference type="PANTHER" id="PTHR30349">
    <property type="entry name" value="PHAGE INTEGRASE-RELATED"/>
    <property type="match status" value="1"/>
</dbReference>
<keyword evidence="1" id="KW-0233">DNA recombination</keyword>
<sequence length="237" mass="27759">MRYFTPEQSLIFLKSLDMVYETKYGKKEHVVPLQYRVFFTLSIFCGFRKGEILALHWEDIFFDTLEISISKSIGKTERGFGYKKPKTPAAVRKVPFPDRLFSLLEEYRKEYELLRLQLGTEWQGKDNLFIRSDGRLMGHSTAYQYFVKHLKYHNQWVRKYPVQAKAAGIEELPLIPLHGLRHSCATLLNYLNVNIVDISKYLGHTNCSTTMNIYAHSFEAQKRVVSSKLNEFIRANC</sequence>
<dbReference type="InterPro" id="IPR013762">
    <property type="entry name" value="Integrase-like_cat_sf"/>
</dbReference>
<reference evidence="3 4" key="1">
    <citation type="submission" date="2018-01" db="EMBL/GenBank/DDBJ databases">
        <authorList>
            <person name="Gaut B.S."/>
            <person name="Morton B.R."/>
            <person name="Clegg M.T."/>
            <person name="Duvall M.R."/>
        </authorList>
    </citation>
    <scope>NUCLEOTIDE SEQUENCE [LARGE SCALE GENOMIC DNA]</scope>
    <source>
        <strain evidence="3">GP69</strain>
    </source>
</reference>
<dbReference type="CDD" id="cd01189">
    <property type="entry name" value="INT_ICEBs1_C_like"/>
    <property type="match status" value="1"/>
</dbReference>
<name>A0A2K4ZN03_9FIRM</name>
<keyword evidence="4" id="KW-1185">Reference proteome</keyword>
<proteinExistence type="predicted"/>
<dbReference type="InterPro" id="IPR011010">
    <property type="entry name" value="DNA_brk_join_enz"/>
</dbReference>
<dbReference type="PROSITE" id="PS51898">
    <property type="entry name" value="TYR_RECOMBINASE"/>
    <property type="match status" value="1"/>
</dbReference>
<dbReference type="Pfam" id="PF00589">
    <property type="entry name" value="Phage_integrase"/>
    <property type="match status" value="1"/>
</dbReference>
<dbReference type="Gene3D" id="1.10.443.10">
    <property type="entry name" value="Intergrase catalytic core"/>
    <property type="match status" value="1"/>
</dbReference>
<evidence type="ECO:0000256" key="1">
    <source>
        <dbReference type="ARBA" id="ARBA00023172"/>
    </source>
</evidence>
<evidence type="ECO:0000313" key="3">
    <source>
        <dbReference type="EMBL" id="SOY31820.1"/>
    </source>
</evidence>
<gene>
    <name evidence="3" type="ORF">AMURIS_04569</name>
</gene>
<dbReference type="InterPro" id="IPR002104">
    <property type="entry name" value="Integrase_catalytic"/>
</dbReference>
<organism evidence="3 4">
    <name type="scientific">Acetatifactor muris</name>
    <dbReference type="NCBI Taxonomy" id="879566"/>
    <lineage>
        <taxon>Bacteria</taxon>
        <taxon>Bacillati</taxon>
        <taxon>Bacillota</taxon>
        <taxon>Clostridia</taxon>
        <taxon>Lachnospirales</taxon>
        <taxon>Lachnospiraceae</taxon>
        <taxon>Acetatifactor</taxon>
    </lineage>
</organism>
<evidence type="ECO:0000313" key="4">
    <source>
        <dbReference type="Proteomes" id="UP000236311"/>
    </source>
</evidence>
<dbReference type="PANTHER" id="PTHR30349:SF64">
    <property type="entry name" value="PROPHAGE INTEGRASE INTD-RELATED"/>
    <property type="match status" value="1"/>
</dbReference>
<dbReference type="RefSeq" id="WP_103241797.1">
    <property type="nucleotide sequence ID" value="NZ_JANJZD010000034.1"/>
</dbReference>
<dbReference type="AlphaFoldDB" id="A0A2K4ZN03"/>
<dbReference type="InterPro" id="IPR050090">
    <property type="entry name" value="Tyrosine_recombinase_XerCD"/>
</dbReference>
<dbReference type="GO" id="GO:0015074">
    <property type="term" value="P:DNA integration"/>
    <property type="evidence" value="ECO:0007669"/>
    <property type="project" value="InterPro"/>
</dbReference>
<dbReference type="GO" id="GO:0003677">
    <property type="term" value="F:DNA binding"/>
    <property type="evidence" value="ECO:0007669"/>
    <property type="project" value="InterPro"/>
</dbReference>
<protein>
    <submittedName>
        <fullName evidence="3">Prophage phiRv2 integrase</fullName>
    </submittedName>
</protein>
<dbReference type="Proteomes" id="UP000236311">
    <property type="component" value="Unassembled WGS sequence"/>
</dbReference>